<organism evidence="2 3">
    <name type="scientific">Blattamonas nauphoetae</name>
    <dbReference type="NCBI Taxonomy" id="2049346"/>
    <lineage>
        <taxon>Eukaryota</taxon>
        <taxon>Metamonada</taxon>
        <taxon>Preaxostyla</taxon>
        <taxon>Oxymonadida</taxon>
        <taxon>Blattamonas</taxon>
    </lineage>
</organism>
<feature type="region of interest" description="Disordered" evidence="1">
    <location>
        <begin position="301"/>
        <end position="371"/>
    </location>
</feature>
<reference evidence="2 3" key="1">
    <citation type="journal article" date="2022" name="bioRxiv">
        <title>Genomics of Preaxostyla Flagellates Illuminates Evolutionary Transitions and the Path Towards Mitochondrial Loss.</title>
        <authorList>
            <person name="Novak L.V.F."/>
            <person name="Treitli S.C."/>
            <person name="Pyrih J."/>
            <person name="Halakuc P."/>
            <person name="Pipaliya S.V."/>
            <person name="Vacek V."/>
            <person name="Brzon O."/>
            <person name="Soukal P."/>
            <person name="Eme L."/>
            <person name="Dacks J.B."/>
            <person name="Karnkowska A."/>
            <person name="Elias M."/>
            <person name="Hampl V."/>
        </authorList>
    </citation>
    <scope>NUCLEOTIDE SEQUENCE [LARGE SCALE GENOMIC DNA]</scope>
    <source>
        <strain evidence="2">NAU3</strain>
        <tissue evidence="2">Gut</tissue>
    </source>
</reference>
<dbReference type="EMBL" id="JARBJD010000107">
    <property type="protein sequence ID" value="KAK2952166.1"/>
    <property type="molecule type" value="Genomic_DNA"/>
</dbReference>
<name>A0ABQ9XPM6_9EUKA</name>
<sequence length="433" mass="48600">MIETKRGTSGKAADAASGGCDDGEERAEQRRDLQFGQLVQFALSNFIPTNHIVHHLPQHHNPIHTFHQFSSVPSHVEIIYEVVKSNNERIANTHPSTATTDATTTAKAEPCPESLVRRLSGNARPSAPTNPSPLRPVSTHGDRRKYRIFGPIWRGSCSGANVGTRFARGCGMNDDSLLLPKEQHSSGTACPNPIDKQCGCVRGVRKLARKGGHQLIRQQNELRADRVGVQQFRQLRLFVSVQRQHKVKQLQRTHRTQAFLHNPLLHQLRQRLRNMKRRVLLDRRSETVQCRLQFRPEQQWRTDGSASAEQGIPATACSARRERATSGRMTASIGKRTETAEPARQTATPRSAVEKGTADQTTTAEAIQSSQIPVFLCHPPTDRGERPEQRPMQFRETRRGDSFSIIAPATCVLPKTTARAHKHSRRRRTHIHL</sequence>
<evidence type="ECO:0000256" key="1">
    <source>
        <dbReference type="SAM" id="MobiDB-lite"/>
    </source>
</evidence>
<dbReference type="Proteomes" id="UP001281761">
    <property type="component" value="Unassembled WGS sequence"/>
</dbReference>
<protein>
    <submittedName>
        <fullName evidence="2">Uncharacterized protein</fullName>
    </submittedName>
</protein>
<feature type="compositionally biased region" description="Polar residues" evidence="1">
    <location>
        <begin position="358"/>
        <end position="371"/>
    </location>
</feature>
<evidence type="ECO:0000313" key="2">
    <source>
        <dbReference type="EMBL" id="KAK2952166.1"/>
    </source>
</evidence>
<gene>
    <name evidence="2" type="ORF">BLNAU_12869</name>
</gene>
<feature type="region of interest" description="Disordered" evidence="1">
    <location>
        <begin position="1"/>
        <end position="26"/>
    </location>
</feature>
<feature type="compositionally biased region" description="Low complexity" evidence="1">
    <location>
        <begin position="10"/>
        <end position="19"/>
    </location>
</feature>
<accession>A0ABQ9XPM6</accession>
<proteinExistence type="predicted"/>
<keyword evidence="3" id="KW-1185">Reference proteome</keyword>
<comment type="caution">
    <text evidence="2">The sequence shown here is derived from an EMBL/GenBank/DDBJ whole genome shotgun (WGS) entry which is preliminary data.</text>
</comment>
<evidence type="ECO:0000313" key="3">
    <source>
        <dbReference type="Proteomes" id="UP001281761"/>
    </source>
</evidence>
<feature type="region of interest" description="Disordered" evidence="1">
    <location>
        <begin position="121"/>
        <end position="140"/>
    </location>
</feature>